<dbReference type="PATRIC" id="fig|1244869.3.peg.748"/>
<dbReference type="eggNOG" id="COG1216">
    <property type="taxonomic scope" value="Bacteria"/>
</dbReference>
<dbReference type="STRING" id="1244869.H261_03758"/>
<organism evidence="1 2">
    <name type="scientific">Paramagnetospirillum caucaseum</name>
    <dbReference type="NCBI Taxonomy" id="1244869"/>
    <lineage>
        <taxon>Bacteria</taxon>
        <taxon>Pseudomonadati</taxon>
        <taxon>Pseudomonadota</taxon>
        <taxon>Alphaproteobacteria</taxon>
        <taxon>Rhodospirillales</taxon>
        <taxon>Magnetospirillaceae</taxon>
        <taxon>Paramagnetospirillum</taxon>
    </lineage>
</organism>
<dbReference type="AlphaFoldDB" id="M2ZA59"/>
<comment type="caution">
    <text evidence="1">The sequence shown here is derived from an EMBL/GenBank/DDBJ whole genome shotgun (WGS) entry which is preliminary data.</text>
</comment>
<dbReference type="Pfam" id="PF14907">
    <property type="entry name" value="NTP_transf_5"/>
    <property type="match status" value="1"/>
</dbReference>
<accession>M2ZA59</accession>
<dbReference type="InterPro" id="IPR039498">
    <property type="entry name" value="NTP_transf_5"/>
</dbReference>
<proteinExistence type="predicted"/>
<protein>
    <recommendedName>
        <fullName evidence="3">Nucleotidyltransferase family protein</fullName>
    </recommendedName>
</protein>
<sequence>MPMLEFRLLCLAASPQPNGQELSRTVAGVTDWRAIGEAARRHRLAQRLYPILAKYGEGMVPPEILAEMHIRVLREVAVCHSQLPEIMRVTRGLAGGGVAVLVLKGVPLSQQLYGEPTMRGVGDIDLLVEPSQLRQADGILREAGYLRQGANVLDRNQTICQQRLKDIAYRHFDTGQYVELHQRLTENPYLLPCDFAALWRDRDTVAVADGSLATLPRRFLPLYLCIHGATHCWERLRWLADLAELLQEPGAVKLALADADMAGLGAPMRQALALCHNWLGLNVEASDLPAAATLDRFVHRFFSGRRWECLPKPGSREWLRRYSFWGRVHNWSLRSDWRYRIRELSSILIWPPDWETIPLPDTLFWLYPFLRPVGWVLRRGRKETP</sequence>
<evidence type="ECO:0000313" key="2">
    <source>
        <dbReference type="Proteomes" id="UP000011744"/>
    </source>
</evidence>
<dbReference type="RefSeq" id="WP_008614452.1">
    <property type="nucleotide sequence ID" value="NZ_AONQ01000006.1"/>
</dbReference>
<evidence type="ECO:0000313" key="1">
    <source>
        <dbReference type="EMBL" id="EME71280.1"/>
    </source>
</evidence>
<gene>
    <name evidence="1" type="ORF">H261_03758</name>
</gene>
<name>M2ZA59_9PROT</name>
<evidence type="ECO:0008006" key="3">
    <source>
        <dbReference type="Google" id="ProtNLM"/>
    </source>
</evidence>
<dbReference type="Proteomes" id="UP000011744">
    <property type="component" value="Unassembled WGS sequence"/>
</dbReference>
<dbReference type="EMBL" id="AONQ01000006">
    <property type="protein sequence ID" value="EME71280.1"/>
    <property type="molecule type" value="Genomic_DNA"/>
</dbReference>
<reference evidence="1 2" key="1">
    <citation type="journal article" date="2014" name="Genome Announc.">
        <title>Draft Genome Sequence of Magnetospirillum sp. Strain SO-1, a Freshwater Magnetotactic Bacterium Isolated from the Ol'khovka River, Russia.</title>
        <authorList>
            <person name="Grouzdev D.S."/>
            <person name="Dziuba M.V."/>
            <person name="Sukhacheva M.S."/>
            <person name="Mardanov A.V."/>
            <person name="Beletskiy A.V."/>
            <person name="Kuznetsov B.B."/>
            <person name="Skryabin K.G."/>
        </authorList>
    </citation>
    <scope>NUCLEOTIDE SEQUENCE [LARGE SCALE GENOMIC DNA]</scope>
    <source>
        <strain evidence="1 2">SO-1</strain>
    </source>
</reference>
<keyword evidence="2" id="KW-1185">Reference proteome</keyword>